<comment type="caution">
    <text evidence="3">The sequence shown here is derived from an EMBL/GenBank/DDBJ whole genome shotgun (WGS) entry which is preliminary data.</text>
</comment>
<feature type="region of interest" description="Disordered" evidence="1">
    <location>
        <begin position="39"/>
        <end position="115"/>
    </location>
</feature>
<protein>
    <submittedName>
        <fullName evidence="3">Nucleoid-associated protein YgaU</fullName>
    </submittedName>
</protein>
<accession>A0ABV2NQJ4</accession>
<dbReference type="InterPro" id="IPR036779">
    <property type="entry name" value="LysM_dom_sf"/>
</dbReference>
<dbReference type="SMART" id="SM00257">
    <property type="entry name" value="LysM"/>
    <property type="match status" value="1"/>
</dbReference>
<dbReference type="Pfam" id="PF01476">
    <property type="entry name" value="LysM"/>
    <property type="match status" value="1"/>
</dbReference>
<feature type="compositionally biased region" description="Low complexity" evidence="1">
    <location>
        <begin position="100"/>
        <end position="111"/>
    </location>
</feature>
<dbReference type="Proteomes" id="UP001549119">
    <property type="component" value="Unassembled WGS sequence"/>
</dbReference>
<sequence>MAMSRQVRRSLALALAGLLGGLGLVLALFGGDSLRRLTGRAGPETSASSAPGGSPRGLADPGALAGRADPPIDFRDDKPGRARPAPGPGPAAALPQDPRAGAAGAPQAGSGRDARLPEAAEAPRFDIVRVEPNGDAVVAGRGAPDAAIEMLVDGKPVARAKADANGQFAIVPPALPAGASTLRLRMTGADGRATESQQSVAVDVAPGRDRQPLVALTAPDAATVVLSQPGAPGATADAQGGAHGGAQGGAKGGGSGTRPGAEPGTRAADAAPAGGGETRAAAASGSGPTRIASVDVQGNGRLFVTATGTPGARIQLYLNDTLIAPGSIGPDGRATFTIGRGIKPGQYQVRIDQVDPATGKVASRAAVPLAVPEPTQVAARETAEPAPAPAQEGARDHGGRDRAALAGSGRDGSGQDRPAAASPPAAVSNPQLADMAGPDRVGAVFVPEISTARITRGDNLWRISQRTYGRGERYTVIYDANQNQIRDPDLIYPGQIFVLPTDKRG</sequence>
<organism evidence="3 4">
    <name type="scientific">Methylobacterium radiotolerans</name>
    <dbReference type="NCBI Taxonomy" id="31998"/>
    <lineage>
        <taxon>Bacteria</taxon>
        <taxon>Pseudomonadati</taxon>
        <taxon>Pseudomonadota</taxon>
        <taxon>Alphaproteobacteria</taxon>
        <taxon>Hyphomicrobiales</taxon>
        <taxon>Methylobacteriaceae</taxon>
        <taxon>Methylobacterium</taxon>
    </lineage>
</organism>
<dbReference type="InterPro" id="IPR018392">
    <property type="entry name" value="LysM"/>
</dbReference>
<feature type="compositionally biased region" description="Basic and acidic residues" evidence="1">
    <location>
        <begin position="70"/>
        <end position="80"/>
    </location>
</feature>
<dbReference type="EMBL" id="JBEPNW010000002">
    <property type="protein sequence ID" value="MET3868780.1"/>
    <property type="molecule type" value="Genomic_DNA"/>
</dbReference>
<dbReference type="PANTHER" id="PTHR34700:SF4">
    <property type="entry name" value="PHAGE-LIKE ELEMENT PBSX PROTEIN XKDP"/>
    <property type="match status" value="1"/>
</dbReference>
<feature type="domain" description="LysM" evidence="2">
    <location>
        <begin position="450"/>
        <end position="499"/>
    </location>
</feature>
<feature type="compositionally biased region" description="Basic and acidic residues" evidence="1">
    <location>
        <begin position="393"/>
        <end position="403"/>
    </location>
</feature>
<dbReference type="PANTHER" id="PTHR34700">
    <property type="entry name" value="POTASSIUM BINDING PROTEIN KBP"/>
    <property type="match status" value="1"/>
</dbReference>
<dbReference type="InterPro" id="IPR052196">
    <property type="entry name" value="Bact_Kbp"/>
</dbReference>
<name>A0ABV2NQJ4_9HYPH</name>
<feature type="compositionally biased region" description="Gly residues" evidence="1">
    <location>
        <begin position="241"/>
        <end position="257"/>
    </location>
</feature>
<evidence type="ECO:0000256" key="1">
    <source>
        <dbReference type="SAM" id="MobiDB-lite"/>
    </source>
</evidence>
<dbReference type="CDD" id="cd00118">
    <property type="entry name" value="LysM"/>
    <property type="match status" value="1"/>
</dbReference>
<gene>
    <name evidence="3" type="ORF">ABIC20_006089</name>
</gene>
<keyword evidence="4" id="KW-1185">Reference proteome</keyword>
<proteinExistence type="predicted"/>
<dbReference type="Gene3D" id="3.10.350.10">
    <property type="entry name" value="LysM domain"/>
    <property type="match status" value="1"/>
</dbReference>
<feature type="region of interest" description="Disordered" evidence="1">
    <location>
        <begin position="227"/>
        <end position="293"/>
    </location>
</feature>
<evidence type="ECO:0000313" key="4">
    <source>
        <dbReference type="Proteomes" id="UP001549119"/>
    </source>
</evidence>
<evidence type="ECO:0000313" key="3">
    <source>
        <dbReference type="EMBL" id="MET3868780.1"/>
    </source>
</evidence>
<dbReference type="PROSITE" id="PS51782">
    <property type="entry name" value="LYSM"/>
    <property type="match status" value="1"/>
</dbReference>
<evidence type="ECO:0000259" key="2">
    <source>
        <dbReference type="PROSITE" id="PS51782"/>
    </source>
</evidence>
<reference evidence="3 4" key="1">
    <citation type="submission" date="2024-06" db="EMBL/GenBank/DDBJ databases">
        <title>Genomics of switchgrass bacterial isolates.</title>
        <authorList>
            <person name="Shade A."/>
        </authorList>
    </citation>
    <scope>NUCLEOTIDE SEQUENCE [LARGE SCALE GENOMIC DNA]</scope>
    <source>
        <strain evidence="3 4">PvP084</strain>
    </source>
</reference>
<feature type="compositionally biased region" description="Low complexity" evidence="1">
    <location>
        <begin position="41"/>
        <end position="59"/>
    </location>
</feature>
<feature type="region of interest" description="Disordered" evidence="1">
    <location>
        <begin position="372"/>
        <end position="434"/>
    </location>
</feature>